<accession>A0AAN9HQ41</accession>
<dbReference type="Pfam" id="PF01535">
    <property type="entry name" value="PPR"/>
    <property type="match status" value="1"/>
</dbReference>
<dbReference type="Gene3D" id="1.25.40.10">
    <property type="entry name" value="Tetratricopeptide repeat domain"/>
    <property type="match status" value="3"/>
</dbReference>
<dbReference type="InterPro" id="IPR002885">
    <property type="entry name" value="PPR_rpt"/>
</dbReference>
<dbReference type="EMBL" id="JAYWIO010000008">
    <property type="protein sequence ID" value="KAK7244022.1"/>
    <property type="molecule type" value="Genomic_DNA"/>
</dbReference>
<feature type="repeat" description="PPR" evidence="3">
    <location>
        <begin position="330"/>
        <end position="364"/>
    </location>
</feature>
<protein>
    <recommendedName>
        <fullName evidence="6">Pentatricopeptide repeat protein</fullName>
    </recommendedName>
</protein>
<dbReference type="Pfam" id="PF13041">
    <property type="entry name" value="PPR_2"/>
    <property type="match status" value="2"/>
</dbReference>
<dbReference type="PROSITE" id="PS51375">
    <property type="entry name" value="PPR"/>
    <property type="match status" value="4"/>
</dbReference>
<keyword evidence="2" id="KW-0677">Repeat</keyword>
<keyword evidence="5" id="KW-1185">Reference proteome</keyword>
<dbReference type="Proteomes" id="UP001372338">
    <property type="component" value="Unassembled WGS sequence"/>
</dbReference>
<feature type="repeat" description="PPR" evidence="3">
    <location>
        <begin position="224"/>
        <end position="258"/>
    </location>
</feature>
<name>A0AAN9HQ41_CROPI</name>
<evidence type="ECO:0000313" key="4">
    <source>
        <dbReference type="EMBL" id="KAK7244022.1"/>
    </source>
</evidence>
<sequence>MIPRALTQLISHNTTHLSIFLSLTLTHPFSSSPSDSAILSRLHHKDWLTPKEATTLLNSLTHPSSALTLFHLYSSRKDFNPTEPFITSLLTCLSRDPNLLHPFIPSLLHSLHLRRFSEPFFLTLIKLYAHVLKRIDKSVETLYAMPRIFRCVPSTKTFNFVLNLLVSAKVYDVAHEVYAAAPRLGVEVDACCLNILLKGLCECGKLEAARKVFDEFTESGLERNARTFATLMDGLCEKGRVEEAVGLLEVMERDGVSGDTIVYNVLIKGLRKKGKVEEGMEMMERMMRNGCYPNGSSYQEVLYGLLDAERFDEAKGLMERMVLREGVRPSFVSYKVMIEGLCKRKLVGEVDWAVRQMMMQGFVPRMGTWRQVVKCVVSQETSSDRVSVEEILDNLCCTKMDMIPVSLPCN</sequence>
<proteinExistence type="inferred from homology"/>
<dbReference type="AlphaFoldDB" id="A0AAN9HQ41"/>
<evidence type="ECO:0000256" key="3">
    <source>
        <dbReference type="PROSITE-ProRule" id="PRU00708"/>
    </source>
</evidence>
<comment type="similarity">
    <text evidence="1">Belongs to the PPR family. P subfamily.</text>
</comment>
<evidence type="ECO:0000256" key="1">
    <source>
        <dbReference type="ARBA" id="ARBA00007626"/>
    </source>
</evidence>
<feature type="repeat" description="PPR" evidence="3">
    <location>
        <begin position="189"/>
        <end position="223"/>
    </location>
</feature>
<feature type="repeat" description="PPR" evidence="3">
    <location>
        <begin position="259"/>
        <end position="293"/>
    </location>
</feature>
<evidence type="ECO:0000313" key="5">
    <source>
        <dbReference type="Proteomes" id="UP001372338"/>
    </source>
</evidence>
<comment type="caution">
    <text evidence="4">The sequence shown here is derived from an EMBL/GenBank/DDBJ whole genome shotgun (WGS) entry which is preliminary data.</text>
</comment>
<dbReference type="NCBIfam" id="TIGR00756">
    <property type="entry name" value="PPR"/>
    <property type="match status" value="3"/>
</dbReference>
<evidence type="ECO:0008006" key="6">
    <source>
        <dbReference type="Google" id="ProtNLM"/>
    </source>
</evidence>
<dbReference type="InterPro" id="IPR011990">
    <property type="entry name" value="TPR-like_helical_dom_sf"/>
</dbReference>
<gene>
    <name evidence="4" type="ORF">RIF29_38839</name>
</gene>
<organism evidence="4 5">
    <name type="scientific">Crotalaria pallida</name>
    <name type="common">Smooth rattlebox</name>
    <name type="synonym">Crotalaria striata</name>
    <dbReference type="NCBI Taxonomy" id="3830"/>
    <lineage>
        <taxon>Eukaryota</taxon>
        <taxon>Viridiplantae</taxon>
        <taxon>Streptophyta</taxon>
        <taxon>Embryophyta</taxon>
        <taxon>Tracheophyta</taxon>
        <taxon>Spermatophyta</taxon>
        <taxon>Magnoliopsida</taxon>
        <taxon>eudicotyledons</taxon>
        <taxon>Gunneridae</taxon>
        <taxon>Pentapetalae</taxon>
        <taxon>rosids</taxon>
        <taxon>fabids</taxon>
        <taxon>Fabales</taxon>
        <taxon>Fabaceae</taxon>
        <taxon>Papilionoideae</taxon>
        <taxon>50 kb inversion clade</taxon>
        <taxon>genistoids sensu lato</taxon>
        <taxon>core genistoids</taxon>
        <taxon>Crotalarieae</taxon>
        <taxon>Crotalaria</taxon>
    </lineage>
</organism>
<dbReference type="PANTHER" id="PTHR47941">
    <property type="entry name" value="PENTATRICOPEPTIDE REPEAT-CONTAINING PROTEIN 3, MITOCHONDRIAL"/>
    <property type="match status" value="1"/>
</dbReference>
<reference evidence="4 5" key="1">
    <citation type="submission" date="2024-01" db="EMBL/GenBank/DDBJ databases">
        <title>The genomes of 5 underutilized Papilionoideae crops provide insights into root nodulation and disease resistanc.</title>
        <authorList>
            <person name="Yuan L."/>
        </authorList>
    </citation>
    <scope>NUCLEOTIDE SEQUENCE [LARGE SCALE GENOMIC DNA]</scope>
    <source>
        <strain evidence="4">ZHUSHIDOU_FW_LH</strain>
        <tissue evidence="4">Leaf</tissue>
    </source>
</reference>
<evidence type="ECO:0000256" key="2">
    <source>
        <dbReference type="ARBA" id="ARBA00022737"/>
    </source>
</evidence>